<dbReference type="PANTHER" id="PTHR13232:SF10">
    <property type="entry name" value="NAD(P)H-HYDRATE EPIMERASE"/>
    <property type="match status" value="1"/>
</dbReference>
<dbReference type="Gene3D" id="3.40.50.10260">
    <property type="entry name" value="YjeF N-terminal domain"/>
    <property type="match status" value="1"/>
</dbReference>
<comment type="caution">
    <text evidence="10">Lacks conserved residue(s) required for the propagation of feature annotation.</text>
</comment>
<evidence type="ECO:0000256" key="9">
    <source>
        <dbReference type="ARBA" id="ARBA00023235"/>
    </source>
</evidence>
<dbReference type="NCBIfam" id="TIGR00197">
    <property type="entry name" value="yjeF_nterm"/>
    <property type="match status" value="1"/>
</dbReference>
<keyword evidence="13" id="KW-1185">Reference proteome</keyword>
<dbReference type="SUPFAM" id="SSF64153">
    <property type="entry name" value="YjeF N-terminal domain-like"/>
    <property type="match status" value="1"/>
</dbReference>
<dbReference type="GO" id="GO:0046872">
    <property type="term" value="F:metal ion binding"/>
    <property type="evidence" value="ECO:0007669"/>
    <property type="project" value="UniProtKB-KW"/>
</dbReference>
<evidence type="ECO:0000313" key="12">
    <source>
        <dbReference type="EMBL" id="QEG41378.1"/>
    </source>
</evidence>
<feature type="binding site" evidence="10">
    <location>
        <position position="163"/>
    </location>
    <ligand>
        <name>(6S)-NADPHX</name>
        <dbReference type="ChEBI" id="CHEBI:64076"/>
    </ligand>
</feature>
<keyword evidence="8 10" id="KW-0520">NAD</keyword>
<organism evidence="12 13">
    <name type="scientific">Roseimaritima ulvae</name>
    <dbReference type="NCBI Taxonomy" id="980254"/>
    <lineage>
        <taxon>Bacteria</taxon>
        <taxon>Pseudomonadati</taxon>
        <taxon>Planctomycetota</taxon>
        <taxon>Planctomycetia</taxon>
        <taxon>Pirellulales</taxon>
        <taxon>Pirellulaceae</taxon>
        <taxon>Roseimaritima</taxon>
    </lineage>
</organism>
<keyword evidence="5 10" id="KW-0547">Nucleotide-binding</keyword>
<evidence type="ECO:0000256" key="7">
    <source>
        <dbReference type="ARBA" id="ARBA00022958"/>
    </source>
</evidence>
<dbReference type="GO" id="GO:0000166">
    <property type="term" value="F:nucleotide binding"/>
    <property type="evidence" value="ECO:0007669"/>
    <property type="project" value="UniProtKB-KW"/>
</dbReference>
<dbReference type="AlphaFoldDB" id="A0A5B9QQT2"/>
<keyword evidence="9 10" id="KW-0413">Isomerase</keyword>
<evidence type="ECO:0000259" key="11">
    <source>
        <dbReference type="PROSITE" id="PS51385"/>
    </source>
</evidence>
<gene>
    <name evidence="12" type="primary">nnr_2</name>
    <name evidence="10" type="synonym">nnrE</name>
    <name evidence="12" type="ORF">UC8_33980</name>
</gene>
<evidence type="ECO:0000313" key="13">
    <source>
        <dbReference type="Proteomes" id="UP000325286"/>
    </source>
</evidence>
<proteinExistence type="inferred from homology"/>
<feature type="binding site" evidence="10">
    <location>
        <position position="145"/>
    </location>
    <ligand>
        <name>(6S)-NADPHX</name>
        <dbReference type="ChEBI" id="CHEBI:64076"/>
    </ligand>
</feature>
<comment type="function">
    <text evidence="10">Catalyzes the epimerization of the S- and R-forms of NAD(P)HX, a damaged form of NAD(P)H that is a result of enzymatic or heat-dependent hydration. This is a prerequisite for the S-specific NAD(P)H-hydrate dehydratase to allow the repair of both epimers of NAD(P)HX.</text>
</comment>
<evidence type="ECO:0000256" key="3">
    <source>
        <dbReference type="ARBA" id="ARBA00012228"/>
    </source>
</evidence>
<evidence type="ECO:0000256" key="4">
    <source>
        <dbReference type="ARBA" id="ARBA00022723"/>
    </source>
</evidence>
<evidence type="ECO:0000256" key="8">
    <source>
        <dbReference type="ARBA" id="ARBA00023027"/>
    </source>
</evidence>
<comment type="catalytic activity">
    <reaction evidence="1 10">
        <text>(6R)-NADHX = (6S)-NADHX</text>
        <dbReference type="Rhea" id="RHEA:32215"/>
        <dbReference type="ChEBI" id="CHEBI:64074"/>
        <dbReference type="ChEBI" id="CHEBI:64075"/>
        <dbReference type="EC" id="5.1.99.6"/>
    </reaction>
</comment>
<name>A0A5B9QQT2_9BACT</name>
<protein>
    <recommendedName>
        <fullName evidence="3 10">NAD(P)H-hydrate epimerase</fullName>
        <ecNumber evidence="3 10">5.1.99.6</ecNumber>
    </recommendedName>
    <alternativeName>
        <fullName evidence="10">NAD(P)HX epimerase</fullName>
    </alternativeName>
</protein>
<sequence length="224" mass="23262">MTTNTSLLRDQVRNVDRVAIEEYGMSGLVLMENAGRGAAEIIAPLLAGRRPLILCGKGNNAGDGYVIARHLQLLGCAPLIVQLVDPNELSGDAAANWAIAQHAEIPTRVAAGDALPEVLPEIEAAHAIVDAMLGTGASGPLREPYVAATTAANASTALRIAIDLPSGLDCDSGVPPGACFKAQRTLTFVASKRGFDNPDAKPWTGQVSVVPIGIPLRLLQSVMA</sequence>
<comment type="catalytic activity">
    <reaction evidence="2 10">
        <text>(6R)-NADPHX = (6S)-NADPHX</text>
        <dbReference type="Rhea" id="RHEA:32227"/>
        <dbReference type="ChEBI" id="CHEBI:64076"/>
        <dbReference type="ChEBI" id="CHEBI:64077"/>
        <dbReference type="EC" id="5.1.99.6"/>
    </reaction>
</comment>
<dbReference type="GO" id="GO:0052856">
    <property type="term" value="F:NAD(P)HX epimerase activity"/>
    <property type="evidence" value="ECO:0007669"/>
    <property type="project" value="UniProtKB-UniRule"/>
</dbReference>
<feature type="domain" description="YjeF N-terminal" evidence="11">
    <location>
        <begin position="12"/>
        <end position="220"/>
    </location>
</feature>
<dbReference type="InterPro" id="IPR036652">
    <property type="entry name" value="YjeF_N_dom_sf"/>
</dbReference>
<dbReference type="PROSITE" id="PS51385">
    <property type="entry name" value="YJEF_N"/>
    <property type="match status" value="1"/>
</dbReference>
<dbReference type="EMBL" id="CP042914">
    <property type="protein sequence ID" value="QEG41378.1"/>
    <property type="molecule type" value="Genomic_DNA"/>
</dbReference>
<feature type="binding site" evidence="10">
    <location>
        <begin position="134"/>
        <end position="140"/>
    </location>
    <ligand>
        <name>(6S)-NADPHX</name>
        <dbReference type="ChEBI" id="CHEBI:64076"/>
    </ligand>
</feature>
<dbReference type="OrthoDB" id="9806925at2"/>
<feature type="binding site" evidence="10">
    <location>
        <position position="60"/>
    </location>
    <ligand>
        <name>K(+)</name>
        <dbReference type="ChEBI" id="CHEBI:29103"/>
    </ligand>
</feature>
<evidence type="ECO:0000256" key="1">
    <source>
        <dbReference type="ARBA" id="ARBA00000013"/>
    </source>
</evidence>
<evidence type="ECO:0000256" key="2">
    <source>
        <dbReference type="ARBA" id="ARBA00000909"/>
    </source>
</evidence>
<dbReference type="KEGG" id="rul:UC8_33980"/>
<dbReference type="PANTHER" id="PTHR13232">
    <property type="entry name" value="NAD(P)H-HYDRATE EPIMERASE"/>
    <property type="match status" value="1"/>
</dbReference>
<dbReference type="RefSeq" id="WP_068138337.1">
    <property type="nucleotide sequence ID" value="NZ_CP042914.1"/>
</dbReference>
<feature type="binding site" evidence="10">
    <location>
        <position position="130"/>
    </location>
    <ligand>
        <name>K(+)</name>
        <dbReference type="ChEBI" id="CHEBI:29103"/>
    </ligand>
</feature>
<evidence type="ECO:0000256" key="5">
    <source>
        <dbReference type="ARBA" id="ARBA00022741"/>
    </source>
</evidence>
<comment type="cofactor">
    <cofactor evidence="10">
        <name>K(+)</name>
        <dbReference type="ChEBI" id="CHEBI:29103"/>
    </cofactor>
    <text evidence="10">Binds 1 potassium ion per subunit.</text>
</comment>
<keyword evidence="4 10" id="KW-0479">Metal-binding</keyword>
<dbReference type="InterPro" id="IPR032976">
    <property type="entry name" value="YJEFN_prot_NAXE-like"/>
</dbReference>
<accession>A0A5B9QQT2</accession>
<dbReference type="Pfam" id="PF03853">
    <property type="entry name" value="YjeF_N"/>
    <property type="match status" value="1"/>
</dbReference>
<dbReference type="HAMAP" id="MF_01966">
    <property type="entry name" value="NADHX_epimerase"/>
    <property type="match status" value="1"/>
</dbReference>
<keyword evidence="6 10" id="KW-0521">NADP</keyword>
<dbReference type="InterPro" id="IPR004443">
    <property type="entry name" value="YjeF_N_dom"/>
</dbReference>
<dbReference type="Proteomes" id="UP000325286">
    <property type="component" value="Chromosome"/>
</dbReference>
<comment type="similarity">
    <text evidence="10">Belongs to the NnrE/AIBP family.</text>
</comment>
<dbReference type="EC" id="5.1.99.6" evidence="3 10"/>
<keyword evidence="7 10" id="KW-0630">Potassium</keyword>
<evidence type="ECO:0000256" key="10">
    <source>
        <dbReference type="HAMAP-Rule" id="MF_01966"/>
    </source>
</evidence>
<evidence type="ECO:0000256" key="6">
    <source>
        <dbReference type="ARBA" id="ARBA00022857"/>
    </source>
</evidence>
<feature type="binding site" evidence="10">
    <location>
        <position position="166"/>
    </location>
    <ligand>
        <name>K(+)</name>
        <dbReference type="ChEBI" id="CHEBI:29103"/>
    </ligand>
</feature>
<reference evidence="12 13" key="1">
    <citation type="submission" date="2019-08" db="EMBL/GenBank/DDBJ databases">
        <title>Deep-cultivation of Planctomycetes and their phenomic and genomic characterization uncovers novel biology.</title>
        <authorList>
            <person name="Wiegand S."/>
            <person name="Jogler M."/>
            <person name="Boedeker C."/>
            <person name="Pinto D."/>
            <person name="Vollmers J."/>
            <person name="Rivas-Marin E."/>
            <person name="Kohn T."/>
            <person name="Peeters S.H."/>
            <person name="Heuer A."/>
            <person name="Rast P."/>
            <person name="Oberbeckmann S."/>
            <person name="Bunk B."/>
            <person name="Jeske O."/>
            <person name="Meyerdierks A."/>
            <person name="Storesund J.E."/>
            <person name="Kallscheuer N."/>
            <person name="Luecker S."/>
            <person name="Lage O.M."/>
            <person name="Pohl T."/>
            <person name="Merkel B.J."/>
            <person name="Hornburger P."/>
            <person name="Mueller R.-W."/>
            <person name="Bruemmer F."/>
            <person name="Labrenz M."/>
            <person name="Spormann A.M."/>
            <person name="Op den Camp H."/>
            <person name="Overmann J."/>
            <person name="Amann R."/>
            <person name="Jetten M.S.M."/>
            <person name="Mascher T."/>
            <person name="Medema M.H."/>
            <person name="Devos D.P."/>
            <person name="Kaster A.-K."/>
            <person name="Ovreas L."/>
            <person name="Rohde M."/>
            <person name="Galperin M.Y."/>
            <person name="Jogler C."/>
        </authorList>
    </citation>
    <scope>NUCLEOTIDE SEQUENCE [LARGE SCALE GENOMIC DNA]</scope>
    <source>
        <strain evidence="12 13">UC8</strain>
    </source>
</reference>